<feature type="chain" id="PRO_5014413446" description="DUF1579 domain-containing protein" evidence="1">
    <location>
        <begin position="20"/>
        <end position="187"/>
    </location>
</feature>
<comment type="caution">
    <text evidence="2">The sequence shown here is derived from an EMBL/GenBank/DDBJ whole genome shotgun (WGS) entry which is preliminary data.</text>
</comment>
<dbReference type="InterPro" id="IPR011473">
    <property type="entry name" value="DUF1579"/>
</dbReference>
<evidence type="ECO:0008006" key="4">
    <source>
        <dbReference type="Google" id="ProtNLM"/>
    </source>
</evidence>
<dbReference type="EMBL" id="POWF01000007">
    <property type="protein sequence ID" value="PNQ72536.1"/>
    <property type="molecule type" value="Genomic_DNA"/>
</dbReference>
<evidence type="ECO:0000313" key="2">
    <source>
        <dbReference type="EMBL" id="PNQ72536.1"/>
    </source>
</evidence>
<dbReference type="Pfam" id="PF07617">
    <property type="entry name" value="DUF1579"/>
    <property type="match status" value="1"/>
</dbReference>
<gene>
    <name evidence="2" type="ORF">C1T31_10280</name>
</gene>
<reference evidence="2 3" key="1">
    <citation type="submission" date="2018-01" db="EMBL/GenBank/DDBJ databases">
        <title>The draft genome of Hanstruepera neustonica JCM19743.</title>
        <authorList>
            <person name="He R.-H."/>
            <person name="Du Z.-J."/>
        </authorList>
    </citation>
    <scope>NUCLEOTIDE SEQUENCE [LARGE SCALE GENOMIC DNA]</scope>
    <source>
        <strain evidence="2 3">JCM19743</strain>
    </source>
</reference>
<organism evidence="2 3">
    <name type="scientific">Hanstruepera neustonica</name>
    <dbReference type="NCBI Taxonomy" id="1445657"/>
    <lineage>
        <taxon>Bacteria</taxon>
        <taxon>Pseudomonadati</taxon>
        <taxon>Bacteroidota</taxon>
        <taxon>Flavobacteriia</taxon>
        <taxon>Flavobacteriales</taxon>
        <taxon>Flavobacteriaceae</taxon>
        <taxon>Hanstruepera</taxon>
    </lineage>
</organism>
<evidence type="ECO:0000313" key="3">
    <source>
        <dbReference type="Proteomes" id="UP000236641"/>
    </source>
</evidence>
<proteinExistence type="predicted"/>
<evidence type="ECO:0000256" key="1">
    <source>
        <dbReference type="SAM" id="SignalP"/>
    </source>
</evidence>
<name>A0A2K1DWX1_9FLAO</name>
<feature type="signal peptide" evidence="1">
    <location>
        <begin position="1"/>
        <end position="19"/>
    </location>
</feature>
<dbReference type="OrthoDB" id="277821at2"/>
<dbReference type="Proteomes" id="UP000236641">
    <property type="component" value="Unassembled WGS sequence"/>
</dbReference>
<protein>
    <recommendedName>
        <fullName evidence="4">DUF1579 domain-containing protein</fullName>
    </recommendedName>
</protein>
<keyword evidence="3" id="KW-1185">Reference proteome</keyword>
<accession>A0A2K1DWX1</accession>
<dbReference type="AlphaFoldDB" id="A0A2K1DWX1"/>
<dbReference type="RefSeq" id="WP_103052417.1">
    <property type="nucleotide sequence ID" value="NZ_POWF01000007.1"/>
</dbReference>
<keyword evidence="1" id="KW-0732">Signal</keyword>
<sequence length="187" mass="21164">MKKLILLSMGLLLSFTAFSQTPEEMKAWQDNMTPGENHQWLASMNGDWNAKVSMWIDPTQPPSVSQATTKNEMILGGLYQRSQHNGNMMGMPFMGESITGYDNAKKEFIATWIDNFGSSIMLMKGQLDEATNTLTLRGSMMDPATGQDMQVKEVLTKLSEDSHKFEMFMVMGDQEIKNMEIVYTRKP</sequence>